<proteinExistence type="inferred from homology"/>
<feature type="transmembrane region" description="Helical" evidence="7">
    <location>
        <begin position="96"/>
        <end position="118"/>
    </location>
</feature>
<evidence type="ECO:0000256" key="3">
    <source>
        <dbReference type="ARBA" id="ARBA00022475"/>
    </source>
</evidence>
<evidence type="ECO:0000256" key="4">
    <source>
        <dbReference type="ARBA" id="ARBA00022692"/>
    </source>
</evidence>
<comment type="subcellular location">
    <subcellularLocation>
        <location evidence="1 7">Cell membrane</location>
        <topology evidence="1 7">Multi-pass membrane protein</topology>
    </subcellularLocation>
</comment>
<dbReference type="InterPro" id="IPR050366">
    <property type="entry name" value="BP-dependent_transpt_permease"/>
</dbReference>
<dbReference type="InterPro" id="IPR035906">
    <property type="entry name" value="MetI-like_sf"/>
</dbReference>
<reference evidence="9 10" key="1">
    <citation type="submission" date="2015-03" db="EMBL/GenBank/DDBJ databases">
        <title>Comparative analysis of the OM43 clade including a novel species from Red Sea uncovers genomic and metabolic diversity among marine methylotrophs.</title>
        <authorList>
            <person name="Jimenez-Infante F."/>
            <person name="Ngugi D.K."/>
            <person name="Vinu M."/>
            <person name="Alam I."/>
            <person name="Kamau A."/>
            <person name="Blom J."/>
            <person name="Bajic V.B."/>
            <person name="Stingl U."/>
        </authorList>
    </citation>
    <scope>NUCLEOTIDE SEQUENCE [LARGE SCALE GENOMIC DNA]</scope>
    <source>
        <strain evidence="9 10">MBRSH7</strain>
    </source>
</reference>
<sequence length="259" mass="28644">MIKISLFFPAIFLILVVLNFSFNWDPYLMNFELILETPQWNAPFGYDDFGRDIFIRLINGFVSSFQIVILATLITFTLGTFLGCLAGFYGGYLDRFLLSVITIIQAFPGILLVIAVAAFLETSFLSILFALTVSSWIGFARIARSQTLSLKEADFVKAAVSMGSSKLRIIKKHIFPNILNAIFVELNFTIANLIIAEAGLSFLGLGVSAPFPSWGSMLRDSVDYLLVAPHYAVFVSFCIISMILSFNAIGAGLLNNENK</sequence>
<dbReference type="AlphaFoldDB" id="A0A0H4JD91"/>
<dbReference type="SUPFAM" id="SSF161098">
    <property type="entry name" value="MetI-like"/>
    <property type="match status" value="1"/>
</dbReference>
<comment type="similarity">
    <text evidence="7">Belongs to the binding-protein-dependent transport system permease family.</text>
</comment>
<feature type="transmembrane region" description="Helical" evidence="7">
    <location>
        <begin position="67"/>
        <end position="89"/>
    </location>
</feature>
<keyword evidence="5 7" id="KW-1133">Transmembrane helix</keyword>
<name>A0A0H4JD91_9PROT</name>
<evidence type="ECO:0000256" key="2">
    <source>
        <dbReference type="ARBA" id="ARBA00022448"/>
    </source>
</evidence>
<dbReference type="GO" id="GO:0005886">
    <property type="term" value="C:plasma membrane"/>
    <property type="evidence" value="ECO:0007669"/>
    <property type="project" value="UniProtKB-SubCell"/>
</dbReference>
<dbReference type="GO" id="GO:0055085">
    <property type="term" value="P:transmembrane transport"/>
    <property type="evidence" value="ECO:0007669"/>
    <property type="project" value="InterPro"/>
</dbReference>
<evidence type="ECO:0000256" key="1">
    <source>
        <dbReference type="ARBA" id="ARBA00004651"/>
    </source>
</evidence>
<keyword evidence="10" id="KW-1185">Reference proteome</keyword>
<dbReference type="Gene3D" id="1.10.3720.10">
    <property type="entry name" value="MetI-like"/>
    <property type="match status" value="1"/>
</dbReference>
<dbReference type="EMBL" id="CP011002">
    <property type="protein sequence ID" value="AKO66432.1"/>
    <property type="molecule type" value="Genomic_DNA"/>
</dbReference>
<protein>
    <recommendedName>
        <fullName evidence="8">ABC transmembrane type-1 domain-containing protein</fullName>
    </recommendedName>
</protein>
<feature type="transmembrane region" description="Helical" evidence="7">
    <location>
        <begin position="124"/>
        <end position="143"/>
    </location>
</feature>
<dbReference type="PROSITE" id="PS50928">
    <property type="entry name" value="ABC_TM1"/>
    <property type="match status" value="1"/>
</dbReference>
<evidence type="ECO:0000313" key="10">
    <source>
        <dbReference type="Proteomes" id="UP000066549"/>
    </source>
</evidence>
<feature type="domain" description="ABC transmembrane type-1" evidence="8">
    <location>
        <begin position="61"/>
        <end position="250"/>
    </location>
</feature>
<evidence type="ECO:0000256" key="5">
    <source>
        <dbReference type="ARBA" id="ARBA00022989"/>
    </source>
</evidence>
<organism evidence="9 10">
    <name type="scientific">Methylophilales bacterium MBRS-H7</name>
    <dbReference type="NCBI Taxonomy" id="1623450"/>
    <lineage>
        <taxon>Bacteria</taxon>
        <taxon>Pseudomonadati</taxon>
        <taxon>Pseudomonadota</taxon>
        <taxon>Betaproteobacteria</taxon>
        <taxon>Nitrosomonadales</taxon>
        <taxon>OM43 clade</taxon>
    </lineage>
</organism>
<accession>A0A0H4JD91</accession>
<dbReference type="OrthoDB" id="9783218at2"/>
<dbReference type="CDD" id="cd06261">
    <property type="entry name" value="TM_PBP2"/>
    <property type="match status" value="1"/>
</dbReference>
<feature type="transmembrane region" description="Helical" evidence="7">
    <location>
        <begin position="178"/>
        <end position="211"/>
    </location>
</feature>
<dbReference type="PANTHER" id="PTHR43386:SF1">
    <property type="entry name" value="D,D-DIPEPTIDE TRANSPORT SYSTEM PERMEASE PROTEIN DDPC-RELATED"/>
    <property type="match status" value="1"/>
</dbReference>
<keyword evidence="6 7" id="KW-0472">Membrane</keyword>
<evidence type="ECO:0000256" key="6">
    <source>
        <dbReference type="ARBA" id="ARBA00023136"/>
    </source>
</evidence>
<evidence type="ECO:0000256" key="7">
    <source>
        <dbReference type="RuleBase" id="RU363032"/>
    </source>
</evidence>
<dbReference type="Proteomes" id="UP000066549">
    <property type="component" value="Chromosome"/>
</dbReference>
<feature type="transmembrane region" description="Helical" evidence="7">
    <location>
        <begin position="231"/>
        <end position="254"/>
    </location>
</feature>
<keyword evidence="4 7" id="KW-0812">Transmembrane</keyword>
<keyword evidence="2 7" id="KW-0813">Transport</keyword>
<dbReference type="Pfam" id="PF00528">
    <property type="entry name" value="BPD_transp_1"/>
    <property type="match status" value="1"/>
</dbReference>
<dbReference type="InterPro" id="IPR000515">
    <property type="entry name" value="MetI-like"/>
</dbReference>
<evidence type="ECO:0000259" key="8">
    <source>
        <dbReference type="PROSITE" id="PS50928"/>
    </source>
</evidence>
<dbReference type="PANTHER" id="PTHR43386">
    <property type="entry name" value="OLIGOPEPTIDE TRANSPORT SYSTEM PERMEASE PROTEIN APPC"/>
    <property type="match status" value="1"/>
</dbReference>
<keyword evidence="3" id="KW-1003">Cell membrane</keyword>
<evidence type="ECO:0000313" key="9">
    <source>
        <dbReference type="EMBL" id="AKO66432.1"/>
    </source>
</evidence>
<gene>
    <name evidence="9" type="ORF">VI33_01305</name>
</gene>